<proteinExistence type="predicted"/>
<reference evidence="2" key="1">
    <citation type="submission" date="2021-01" db="EMBL/GenBank/DDBJ databases">
        <title>Whole genome shotgun sequence of Sphaerisporangium rufum NBRC 109079.</title>
        <authorList>
            <person name="Komaki H."/>
            <person name="Tamura T."/>
        </authorList>
    </citation>
    <scope>NUCLEOTIDE SEQUENCE</scope>
    <source>
        <strain evidence="2">NBRC 109079</strain>
    </source>
</reference>
<comment type="caution">
    <text evidence="2">The sequence shown here is derived from an EMBL/GenBank/DDBJ whole genome shotgun (WGS) entry which is preliminary data.</text>
</comment>
<organism evidence="2 3">
    <name type="scientific">Sphaerisporangium rufum</name>
    <dbReference type="NCBI Taxonomy" id="1381558"/>
    <lineage>
        <taxon>Bacteria</taxon>
        <taxon>Bacillati</taxon>
        <taxon>Actinomycetota</taxon>
        <taxon>Actinomycetes</taxon>
        <taxon>Streptosporangiales</taxon>
        <taxon>Streptosporangiaceae</taxon>
        <taxon>Sphaerisporangium</taxon>
    </lineage>
</organism>
<evidence type="ECO:0000313" key="2">
    <source>
        <dbReference type="EMBL" id="GII75286.1"/>
    </source>
</evidence>
<name>A0A919QYU7_9ACTN</name>
<gene>
    <name evidence="2" type="ORF">Sru01_02680</name>
</gene>
<keyword evidence="3" id="KW-1185">Reference proteome</keyword>
<protein>
    <submittedName>
        <fullName evidence="2">Uncharacterized protein</fullName>
    </submittedName>
</protein>
<accession>A0A919QYU7</accession>
<sequence>MGDRVARDPKLWNTIDGFLPSGDPRLTRQRARTGVSGDATPTGYVDKSDILHTAAAPAPAHPWGARGRRPDHRLASQSIRLRVPPGMPLMTPVVAARLIQSCTMAEE</sequence>
<feature type="region of interest" description="Disordered" evidence="1">
    <location>
        <begin position="13"/>
        <end position="44"/>
    </location>
</feature>
<dbReference type="EMBL" id="BOOU01000003">
    <property type="protein sequence ID" value="GII75286.1"/>
    <property type="molecule type" value="Genomic_DNA"/>
</dbReference>
<evidence type="ECO:0000313" key="3">
    <source>
        <dbReference type="Proteomes" id="UP000655287"/>
    </source>
</evidence>
<evidence type="ECO:0000256" key="1">
    <source>
        <dbReference type="SAM" id="MobiDB-lite"/>
    </source>
</evidence>
<dbReference type="Proteomes" id="UP000655287">
    <property type="component" value="Unassembled WGS sequence"/>
</dbReference>
<dbReference type="AlphaFoldDB" id="A0A919QYU7"/>